<dbReference type="EMBL" id="JN797796">
    <property type="protein sequence ID" value="AEW47475.1"/>
    <property type="molecule type" value="Genomic_DNA"/>
</dbReference>
<evidence type="ECO:0000256" key="2">
    <source>
        <dbReference type="ARBA" id="ARBA00022732"/>
    </source>
</evidence>
<name>J9PRV7_9CAUD</name>
<accession>J9PRV7</accession>
<evidence type="ECO:0000259" key="3">
    <source>
        <dbReference type="Pfam" id="PF13884"/>
    </source>
</evidence>
<reference evidence="4 5" key="1">
    <citation type="submission" date="2011-09" db="EMBL/GenBank/DDBJ databases">
        <title>Complete Genome Sequence of Bacillus cereus Bacteriophage B5S.</title>
        <authorList>
            <person name="Lee J.-H."/>
            <person name="Shin H."/>
            <person name="Son B."/>
            <person name="Ryu S."/>
        </authorList>
    </citation>
    <scope>NUCLEOTIDE SEQUENCE [LARGE SCALE GENOMIC DNA]</scope>
</reference>
<keyword evidence="2" id="KW-1227">Viral tail protein</keyword>
<sequence length="891" mass="97985">MASGSFNVTTSNPYVLGTVTWSSTPYTSENYSDVRVEWRFSRTNSGYETYGNGTFGLYVNGEQAVNTTSFSITQNSRTLVVSGGFRVPHNSDGTKNLRIGAAGYTNVFNINDAVVYVDLDRIPRASTLSSNVSWTAGLENLPITINRASSAFDHIVAIDVYTPNNNWAAIAWRSSVGDSTTFTFTTEENTALYQAMGGWEDRPARVRVQTWYNGNVIGDTTKEGRVYGATPATPVLSDFDIGTKSVPVMLDYYYGQFAYTYEFYFGSFKKVFTGVGKNFNMTFTDDEVKQMYQQVPNQKLGQARVWASTKYNGVEINDGAPKDQNRYITLRVVNSEPTYDGGFTYADINPTTKALTNNDQYIIQGKSTLQVKLPVAKKAVAKNYATITRYEVAVNGAVQSINYSDTADLTLNFGVVDVSTNATIVVSAIDSRGFRTSASSTILILPYALPSYNFVAERVNNFETTTNLKVVGFASPLSINSVNKNLIKSSKFKYRQVGVTAWSGEADLPLTGFPNFTASNKTVELDNTKAWEVSLTITDVLGSVTSVSTVAVGTPIMFIDTAKKSIGVNKFPSGTNALEIAGSLSVDGVINAKANQWVSQGKYSYDAHNSDLFGLCALYFQTAAQNKDQGLNFLKSGKPARSTNQADYDSFSILDNNLKINNKSIFAVFDQTSNIRLIGDMYSFQQGGAIWDVWGNIKGQSTAGAGNTWSIKDADDRLRFLTGIGKGATAPTEIYAWTGGVKLYHEGLNCWNFWQNGGGAYAHFDMGAGRMKWNGDVARFQFLMAGGGWADIEAKNVTVPSAREYKKNIETFEDSALTLINSAKAYLYHYTDEDEDLVEKHLGLIVDESPTIIRGDDDKSINSYAMSTILWKAIQELSHKLDNLDRRITIR</sequence>
<evidence type="ECO:0000313" key="5">
    <source>
        <dbReference type="Proteomes" id="UP000006291"/>
    </source>
</evidence>
<evidence type="ECO:0000313" key="4">
    <source>
        <dbReference type="EMBL" id="AEW47475.1"/>
    </source>
</evidence>
<dbReference type="InterPro" id="IPR030392">
    <property type="entry name" value="S74_ICA"/>
</dbReference>
<proteinExistence type="predicted"/>
<protein>
    <submittedName>
        <fullName evidence="4">Putative minor structural protein</fullName>
    </submittedName>
</protein>
<dbReference type="GO" id="GO:0098015">
    <property type="term" value="C:virus tail"/>
    <property type="evidence" value="ECO:0007669"/>
    <property type="project" value="UniProtKB-KW"/>
</dbReference>
<dbReference type="Pfam" id="PF13884">
    <property type="entry name" value="Peptidase_S74"/>
    <property type="match status" value="1"/>
</dbReference>
<comment type="subcellular location">
    <subcellularLocation>
        <location evidence="1">Virion</location>
    </subcellularLocation>
</comment>
<feature type="domain" description="Peptidase S74" evidence="3">
    <location>
        <begin position="801"/>
        <end position="849"/>
    </location>
</feature>
<gene>
    <name evidence="4" type="ORF">B5S_0241</name>
</gene>
<evidence type="ECO:0000256" key="1">
    <source>
        <dbReference type="ARBA" id="ARBA00004328"/>
    </source>
</evidence>
<dbReference type="Proteomes" id="UP000006291">
    <property type="component" value="Segment"/>
</dbReference>
<keyword evidence="2" id="KW-0946">Virion</keyword>
<organism evidence="4 5">
    <name type="scientific">Bacillus phage B5S</name>
    <dbReference type="NCBI Taxonomy" id="1126949"/>
    <lineage>
        <taxon>Viruses</taxon>
        <taxon>Duplodnaviria</taxon>
        <taxon>Heunggongvirae</taxon>
        <taxon>Uroviricota</taxon>
        <taxon>Caudoviricetes</taxon>
        <taxon>Herelleviridae</taxon>
        <taxon>Bastillevirinae</taxon>
        <taxon>Bequatrovirus</taxon>
        <taxon>Bequatrovirus B4</taxon>
    </lineage>
</organism>